<keyword evidence="2" id="KW-0732">Signal</keyword>
<keyword evidence="4" id="KW-1185">Reference proteome</keyword>
<proteinExistence type="predicted"/>
<feature type="signal peptide" evidence="2">
    <location>
        <begin position="1"/>
        <end position="21"/>
    </location>
</feature>
<feature type="compositionally biased region" description="Basic and acidic residues" evidence="1">
    <location>
        <begin position="47"/>
        <end position="59"/>
    </location>
</feature>
<name>A0AAU9P3C2_9ASTR</name>
<feature type="chain" id="PRO_5043583377" evidence="2">
    <location>
        <begin position="22"/>
        <end position="148"/>
    </location>
</feature>
<evidence type="ECO:0000256" key="2">
    <source>
        <dbReference type="SAM" id="SignalP"/>
    </source>
</evidence>
<dbReference type="Proteomes" id="UP001157418">
    <property type="component" value="Unassembled WGS sequence"/>
</dbReference>
<sequence>MAFLCLSAILMASILIRETKAEAPACDPRDPNCVVNPSRKNPLVIEGSKEDKEAEREKEDDTPEIIITTGSLDPLASSSPPLELLQRHYLPQPSLLHRYYLQRHPPVLRGFSELVNSDQGFDSKFPYFELPSWKIELANLKISSSIDH</sequence>
<evidence type="ECO:0000256" key="1">
    <source>
        <dbReference type="SAM" id="MobiDB-lite"/>
    </source>
</evidence>
<evidence type="ECO:0000313" key="4">
    <source>
        <dbReference type="Proteomes" id="UP001157418"/>
    </source>
</evidence>
<dbReference type="AlphaFoldDB" id="A0AAU9P3C2"/>
<feature type="region of interest" description="Disordered" evidence="1">
    <location>
        <begin position="37"/>
        <end position="63"/>
    </location>
</feature>
<organism evidence="3 4">
    <name type="scientific">Lactuca virosa</name>
    <dbReference type="NCBI Taxonomy" id="75947"/>
    <lineage>
        <taxon>Eukaryota</taxon>
        <taxon>Viridiplantae</taxon>
        <taxon>Streptophyta</taxon>
        <taxon>Embryophyta</taxon>
        <taxon>Tracheophyta</taxon>
        <taxon>Spermatophyta</taxon>
        <taxon>Magnoliopsida</taxon>
        <taxon>eudicotyledons</taxon>
        <taxon>Gunneridae</taxon>
        <taxon>Pentapetalae</taxon>
        <taxon>asterids</taxon>
        <taxon>campanulids</taxon>
        <taxon>Asterales</taxon>
        <taxon>Asteraceae</taxon>
        <taxon>Cichorioideae</taxon>
        <taxon>Cichorieae</taxon>
        <taxon>Lactucinae</taxon>
        <taxon>Lactuca</taxon>
    </lineage>
</organism>
<gene>
    <name evidence="3" type="ORF">LVIROSA_LOCUS30567</name>
</gene>
<comment type="caution">
    <text evidence="3">The sequence shown here is derived from an EMBL/GenBank/DDBJ whole genome shotgun (WGS) entry which is preliminary data.</text>
</comment>
<protein>
    <submittedName>
        <fullName evidence="3">Uncharacterized protein</fullName>
    </submittedName>
</protein>
<accession>A0AAU9P3C2</accession>
<evidence type="ECO:0000313" key="3">
    <source>
        <dbReference type="EMBL" id="CAH1444757.1"/>
    </source>
</evidence>
<reference evidence="3 4" key="1">
    <citation type="submission" date="2022-01" db="EMBL/GenBank/DDBJ databases">
        <authorList>
            <person name="Xiong W."/>
            <person name="Schranz E."/>
        </authorList>
    </citation>
    <scope>NUCLEOTIDE SEQUENCE [LARGE SCALE GENOMIC DNA]</scope>
</reference>
<dbReference type="EMBL" id="CAKMRJ010005523">
    <property type="protein sequence ID" value="CAH1444757.1"/>
    <property type="molecule type" value="Genomic_DNA"/>
</dbReference>